<dbReference type="InterPro" id="IPR022272">
    <property type="entry name" value="Lipocalin_CS"/>
</dbReference>
<dbReference type="InParanoid" id="A0A3N4LWF6"/>
<dbReference type="InterPro" id="IPR016084">
    <property type="entry name" value="Haem_Oase-like_multi-hlx"/>
</dbReference>
<dbReference type="Gene3D" id="1.20.910.10">
    <property type="entry name" value="Heme oxygenase-like"/>
    <property type="match status" value="1"/>
</dbReference>
<dbReference type="PROSITE" id="PS00213">
    <property type="entry name" value="LIPOCALIN"/>
    <property type="match status" value="1"/>
</dbReference>
<proteinExistence type="predicted"/>
<organism evidence="1 2">
    <name type="scientific">Terfezia boudieri ATCC MYA-4762</name>
    <dbReference type="NCBI Taxonomy" id="1051890"/>
    <lineage>
        <taxon>Eukaryota</taxon>
        <taxon>Fungi</taxon>
        <taxon>Dikarya</taxon>
        <taxon>Ascomycota</taxon>
        <taxon>Pezizomycotina</taxon>
        <taxon>Pezizomycetes</taxon>
        <taxon>Pezizales</taxon>
        <taxon>Pezizaceae</taxon>
        <taxon>Terfezia</taxon>
    </lineage>
</organism>
<dbReference type="EMBL" id="ML121539">
    <property type="protein sequence ID" value="RPB24971.1"/>
    <property type="molecule type" value="Genomic_DNA"/>
</dbReference>
<gene>
    <name evidence="1" type="ORF">L211DRAFT_867440</name>
</gene>
<reference evidence="1 2" key="1">
    <citation type="journal article" date="2018" name="Nat. Ecol. Evol.">
        <title>Pezizomycetes genomes reveal the molecular basis of ectomycorrhizal truffle lifestyle.</title>
        <authorList>
            <person name="Murat C."/>
            <person name="Payen T."/>
            <person name="Noel B."/>
            <person name="Kuo A."/>
            <person name="Morin E."/>
            <person name="Chen J."/>
            <person name="Kohler A."/>
            <person name="Krizsan K."/>
            <person name="Balestrini R."/>
            <person name="Da Silva C."/>
            <person name="Montanini B."/>
            <person name="Hainaut M."/>
            <person name="Levati E."/>
            <person name="Barry K.W."/>
            <person name="Belfiori B."/>
            <person name="Cichocki N."/>
            <person name="Clum A."/>
            <person name="Dockter R.B."/>
            <person name="Fauchery L."/>
            <person name="Guy J."/>
            <person name="Iotti M."/>
            <person name="Le Tacon F."/>
            <person name="Lindquist E.A."/>
            <person name="Lipzen A."/>
            <person name="Malagnac F."/>
            <person name="Mello A."/>
            <person name="Molinier V."/>
            <person name="Miyauchi S."/>
            <person name="Poulain J."/>
            <person name="Riccioni C."/>
            <person name="Rubini A."/>
            <person name="Sitrit Y."/>
            <person name="Splivallo R."/>
            <person name="Traeger S."/>
            <person name="Wang M."/>
            <person name="Zifcakova L."/>
            <person name="Wipf D."/>
            <person name="Zambonelli A."/>
            <person name="Paolocci F."/>
            <person name="Nowrousian M."/>
            <person name="Ottonello S."/>
            <person name="Baldrian P."/>
            <person name="Spatafora J.W."/>
            <person name="Henrissat B."/>
            <person name="Nagy L.G."/>
            <person name="Aury J.M."/>
            <person name="Wincker P."/>
            <person name="Grigoriev I.V."/>
            <person name="Bonfante P."/>
            <person name="Martin F.M."/>
        </authorList>
    </citation>
    <scope>NUCLEOTIDE SEQUENCE [LARGE SCALE GENOMIC DNA]</scope>
    <source>
        <strain evidence="1 2">ATCC MYA-4762</strain>
    </source>
</reference>
<dbReference type="OrthoDB" id="10057598at2759"/>
<dbReference type="AlphaFoldDB" id="A0A3N4LWF6"/>
<name>A0A3N4LWF6_9PEZI</name>
<keyword evidence="2" id="KW-1185">Reference proteome</keyword>
<protein>
    <submittedName>
        <fullName evidence="1">Uncharacterized protein</fullName>
    </submittedName>
</protein>
<evidence type="ECO:0000313" key="2">
    <source>
        <dbReference type="Proteomes" id="UP000267821"/>
    </source>
</evidence>
<accession>A0A3N4LWF6</accession>
<dbReference type="SMART" id="SM01236">
    <property type="entry name" value="Haem_oxygenase_2"/>
    <property type="match status" value="1"/>
</dbReference>
<sequence>MAIYDTIPEPLKSKPPNQPQADKVLYHKLQNLSSYPECLTEARARLLELLNRTVHKTLTAQNNSNTILSISEYSPEALHTFLNNAANATVQKFEQYTARRKEGGSREILPTFEYAKYWIRLAAPVKYVDGSWLGGIHRLATTHDDHRTASRTAWQILSEELGDGDIRKNHVAVYEELIDTTGNSSIGLGHESRFISNIHNPNQDPHVWTAGVSQLLISLFPEEMFPEMLGFNMAYESLPCHILITIQELKELNIDPYYFILHVSIDNNHCGHAAMGAAAVTTYIDSLKTGQEKEVAWKRVQAGYMMAEGLTTTPTLITDLDRKVEKIFRDKCKTAEPMHTFCSGNIGGANGLGKSLSRWLDPEKFDDWSLVFVKTIADSRWVDKGNPSGSKLVKELKWGGRMFGAYTSVEVRTIEKWIAGMKVKDSFPESKGAYKTFTGNDILSISLLPSATKPPSQRLNTQLRLNIKSFHDLLDPPLPANITGLSSSVLGTLLMLSATPFEYFPSYPSNVSTSEGMAALRTLRALYGFLPEDGLCAGMDEVIRLPDDVIGVVELGRRLGGKKPLEIRSGTMLERLCDYVTKLSRFPVEELSKLLGCQIGFVSCVLTRESGLWDGAKGKQPTPIESKAMEDIGARIMGAWHELLMASAEKASRIKWEEVVEGWDVVVSSISGIVQTLNEGVVRKQTEGCNRQLRQTDGRVDLMKRACAVHFTDEIRGLYSSEDEIMGVYTSTDEIRGV</sequence>
<dbReference type="STRING" id="1051890.A0A3N4LWF6"/>
<dbReference type="Proteomes" id="UP000267821">
    <property type="component" value="Unassembled WGS sequence"/>
</dbReference>
<evidence type="ECO:0000313" key="1">
    <source>
        <dbReference type="EMBL" id="RPB24971.1"/>
    </source>
</evidence>
<dbReference type="Pfam" id="PF14518">
    <property type="entry name" value="Haem_oxygenas_2"/>
    <property type="match status" value="1"/>
</dbReference>